<gene>
    <name evidence="1" type="ORF">BHV76_03150</name>
</gene>
<protein>
    <submittedName>
        <fullName evidence="1">Uncharacterized protein</fullName>
    </submittedName>
</protein>
<dbReference type="AlphaFoldDB" id="A0A854C320"/>
<proteinExistence type="predicted"/>
<evidence type="ECO:0000313" key="1">
    <source>
        <dbReference type="EMBL" id="OKZ12001.1"/>
    </source>
</evidence>
<organism evidence="1 2">
    <name type="scientific">Phocaeicola plebeius</name>
    <dbReference type="NCBI Taxonomy" id="310297"/>
    <lineage>
        <taxon>Bacteria</taxon>
        <taxon>Pseudomonadati</taxon>
        <taxon>Bacteroidota</taxon>
        <taxon>Bacteroidia</taxon>
        <taxon>Bacteroidales</taxon>
        <taxon>Bacteroidaceae</taxon>
        <taxon>Phocaeicola</taxon>
    </lineage>
</organism>
<dbReference type="Proteomes" id="UP000186685">
    <property type="component" value="Unassembled WGS sequence"/>
</dbReference>
<comment type="caution">
    <text evidence="1">The sequence shown here is derived from an EMBL/GenBank/DDBJ whole genome shotgun (WGS) entry which is preliminary data.</text>
</comment>
<accession>A0A854C320</accession>
<evidence type="ECO:0000313" key="2">
    <source>
        <dbReference type="Proteomes" id="UP000186685"/>
    </source>
</evidence>
<reference evidence="1 2" key="1">
    <citation type="journal article" date="2016" name="Nat. Biotechnol.">
        <title>Measurement of bacterial replication rates in microbial communities.</title>
        <authorList>
            <person name="Brown C.T."/>
            <person name="Olm M.R."/>
            <person name="Thomas B.C."/>
            <person name="Banfield J.F."/>
        </authorList>
    </citation>
    <scope>NUCLEOTIDE SEQUENCE [LARGE SCALE GENOMIC DNA]</scope>
    <source>
        <strain evidence="1">45_130</strain>
    </source>
</reference>
<sequence length="78" mass="8915">MRISWRNLFWKLLTFLISEIDAFSLVLSSGNSERIFHEKAPDFLQTKEAGISAEKPALNLSKIFYRIGYNENATAASF</sequence>
<dbReference type="EMBL" id="MNQR01000010">
    <property type="protein sequence ID" value="OKZ12001.1"/>
    <property type="molecule type" value="Genomic_DNA"/>
</dbReference>
<name>A0A854C320_9BACT</name>